<protein>
    <submittedName>
        <fullName evidence="4">Damage-inducible protein DinB</fullName>
    </submittedName>
</protein>
<dbReference type="SUPFAM" id="SSF109854">
    <property type="entry name" value="DinB/YfiT-like putative metalloenzymes"/>
    <property type="match status" value="1"/>
</dbReference>
<dbReference type="RefSeq" id="WP_123214149.1">
    <property type="nucleotide sequence ID" value="NZ_RJTM01000002.1"/>
</dbReference>
<keyword evidence="2 3" id="KW-0479">Metal-binding</keyword>
<reference evidence="4 5" key="1">
    <citation type="submission" date="2018-10" db="EMBL/GenBank/DDBJ databases">
        <title>Sinomicrobium pectinilyticum sp. nov., a pectinase-producing bacterium isolated from alkaline and saline soil, and emended description of the genus Sinomicrobium.</title>
        <authorList>
            <person name="Cheng B."/>
            <person name="Li C."/>
            <person name="Lai Q."/>
            <person name="Du M."/>
            <person name="Shao Z."/>
            <person name="Xu P."/>
            <person name="Yang C."/>
        </authorList>
    </citation>
    <scope>NUCLEOTIDE SEQUENCE [LARGE SCALE GENOMIC DNA]</scope>
    <source>
        <strain evidence="4 5">5DNS001</strain>
    </source>
</reference>
<accession>A0A3N0F5F2</accession>
<dbReference type="Gene3D" id="1.20.120.450">
    <property type="entry name" value="dinb family like domain"/>
    <property type="match status" value="1"/>
</dbReference>
<comment type="caution">
    <text evidence="4">The sequence shown here is derived from an EMBL/GenBank/DDBJ whole genome shotgun (WGS) entry which is preliminary data.</text>
</comment>
<feature type="binding site" evidence="3">
    <location>
        <position position="49"/>
    </location>
    <ligand>
        <name>a divalent metal cation</name>
        <dbReference type="ChEBI" id="CHEBI:60240"/>
    </ligand>
</feature>
<organism evidence="4 5">
    <name type="scientific">Sinomicrobium pectinilyticum</name>
    <dbReference type="NCBI Taxonomy" id="1084421"/>
    <lineage>
        <taxon>Bacteria</taxon>
        <taxon>Pseudomonadati</taxon>
        <taxon>Bacteroidota</taxon>
        <taxon>Flavobacteriia</taxon>
        <taxon>Flavobacteriales</taxon>
        <taxon>Flavobacteriaceae</taxon>
        <taxon>Sinomicrobium</taxon>
    </lineage>
</organism>
<dbReference type="InterPro" id="IPR007837">
    <property type="entry name" value="DinB"/>
</dbReference>
<evidence type="ECO:0000313" key="4">
    <source>
        <dbReference type="EMBL" id="RNL95237.1"/>
    </source>
</evidence>
<dbReference type="Pfam" id="PF05163">
    <property type="entry name" value="DinB"/>
    <property type="match status" value="1"/>
</dbReference>
<proteinExistence type="inferred from homology"/>
<keyword evidence="5" id="KW-1185">Reference proteome</keyword>
<sequence>MKNMIHTQYELVKQSREILLDYCAGISPKDFTAENSTFGRGSIRNLLVHTGNTYEFWIGEQALQKVKVPTPYHAIPAVNELRLFYKDIDMLMEEFLNRYLPDFSKAITVRKKGETENIRPLQLFTHVITHEFHHKGQVLSLSRHLGYIPVDTDIIR</sequence>
<dbReference type="OrthoDB" id="118635at2"/>
<dbReference type="GO" id="GO:0046872">
    <property type="term" value="F:metal ion binding"/>
    <property type="evidence" value="ECO:0007669"/>
    <property type="project" value="UniProtKB-KW"/>
</dbReference>
<dbReference type="AlphaFoldDB" id="A0A3N0F5F2"/>
<dbReference type="InterPro" id="IPR034660">
    <property type="entry name" value="DinB/YfiT-like"/>
</dbReference>
<dbReference type="PANTHER" id="PTHR37302:SF3">
    <property type="entry name" value="DAMAGE-INDUCIBLE PROTEIN DINB"/>
    <property type="match status" value="1"/>
</dbReference>
<dbReference type="Proteomes" id="UP000267469">
    <property type="component" value="Unassembled WGS sequence"/>
</dbReference>
<evidence type="ECO:0000256" key="2">
    <source>
        <dbReference type="ARBA" id="ARBA00022723"/>
    </source>
</evidence>
<comment type="similarity">
    <text evidence="1">Belongs to the DinB family.</text>
</comment>
<evidence type="ECO:0000256" key="1">
    <source>
        <dbReference type="ARBA" id="ARBA00008635"/>
    </source>
</evidence>
<dbReference type="EMBL" id="RJTM01000002">
    <property type="protein sequence ID" value="RNL95237.1"/>
    <property type="molecule type" value="Genomic_DNA"/>
</dbReference>
<name>A0A3N0F5F2_SINP1</name>
<feature type="binding site" evidence="3">
    <location>
        <position position="134"/>
    </location>
    <ligand>
        <name>a divalent metal cation</name>
        <dbReference type="ChEBI" id="CHEBI:60240"/>
    </ligand>
</feature>
<feature type="binding site" evidence="3">
    <location>
        <position position="130"/>
    </location>
    <ligand>
        <name>a divalent metal cation</name>
        <dbReference type="ChEBI" id="CHEBI:60240"/>
    </ligand>
</feature>
<gene>
    <name evidence="4" type="ORF">ED312_01190</name>
</gene>
<evidence type="ECO:0000256" key="3">
    <source>
        <dbReference type="PIRSR" id="PIRSR607837-1"/>
    </source>
</evidence>
<dbReference type="PANTHER" id="PTHR37302">
    <property type="entry name" value="SLR1116 PROTEIN"/>
    <property type="match status" value="1"/>
</dbReference>
<evidence type="ECO:0000313" key="5">
    <source>
        <dbReference type="Proteomes" id="UP000267469"/>
    </source>
</evidence>